<evidence type="ECO:0000259" key="8">
    <source>
        <dbReference type="PROSITE" id="PS50837"/>
    </source>
</evidence>
<comment type="caution">
    <text evidence="9">The sequence shown here is derived from an EMBL/GenBank/DDBJ whole genome shotgun (WGS) entry which is preliminary data.</text>
</comment>
<dbReference type="InterPro" id="IPR027417">
    <property type="entry name" value="P-loop_NTPase"/>
</dbReference>
<dbReference type="EMBL" id="JBBPFD010000001">
    <property type="protein sequence ID" value="KAK7944645.1"/>
    <property type="molecule type" value="Genomic_DNA"/>
</dbReference>
<keyword evidence="5" id="KW-0547">Nucleotide-binding</keyword>
<dbReference type="GO" id="GO:0005737">
    <property type="term" value="C:cytoplasm"/>
    <property type="evidence" value="ECO:0007669"/>
    <property type="project" value="UniProtKB-SubCell"/>
</dbReference>
<accession>A0AAW0Q9A0</accession>
<keyword evidence="6" id="KW-0067">ATP-binding</keyword>
<evidence type="ECO:0000256" key="3">
    <source>
        <dbReference type="ARBA" id="ARBA00022614"/>
    </source>
</evidence>
<dbReference type="SMART" id="SM01288">
    <property type="entry name" value="FISNA"/>
    <property type="match status" value="1"/>
</dbReference>
<gene>
    <name evidence="9" type="ORF">WMY93_000373</name>
</gene>
<keyword evidence="4" id="KW-0677">Repeat</keyword>
<evidence type="ECO:0000256" key="7">
    <source>
        <dbReference type="SAM" id="MobiDB-lite"/>
    </source>
</evidence>
<evidence type="ECO:0000313" key="10">
    <source>
        <dbReference type="Proteomes" id="UP001460270"/>
    </source>
</evidence>
<dbReference type="PANTHER" id="PTHR24106">
    <property type="entry name" value="NACHT, LRR AND CARD DOMAINS-CONTAINING"/>
    <property type="match status" value="1"/>
</dbReference>
<sequence length="1019" mass="114011">MKSLSVKPPEHRDKSDLSTYLSGHMTQEDSRTSPTGERAKGFTDDADAVLTSSEPGPGSYTMDPPGPGPGSKPRPKPAPSCVSMSSDMSKEYPPGFGEASPKDQREPDPKQQLDNIFKRLEKDVLTFVKEQLQRFHSLLATDYPECSESEEEEQSSREVLNITLDFLKRMDQEQLAQCLQHRTTVGVCKEKLKTHLQQRFSRVFEGVAKSGNSAPLNQIYTELYITEGGASEVNQEHEVRFMESASRRPAAPEKTITCEDIFKARPHSPEPIRSVLTLGVAGVGKTVLTQKFSLDWAEGRTNQELQLLFPFTFRELNVLRDTQFSLVELLHHFFSPTKDLCSFQQLQVLFIFDGLDECRLPLDFSRTRVLTDPTESASVDVLLVNLIRGGLLPSALLWITTRPAAANQIPEWCVSMVTEVRGFTDLQKELYLRKRFTDDTIISHIKSIRSLYIMSYIPIFCWILSTVIQKLLEQTEKPELPRTLTQMYVHFLVVQAKVQIIKYQQGSGADLHWTPETREMVLSLAKLAFEQLQKGNLIFYESDLSECGLDAAAASVYSGVFTQVFREEPGLYQDKVYCFIHLSVQEFLAALHVHQTFYSSGQNLLSPPHSSESPESEAAFYCSAVDQTLQSPNGHLDLFLRFLLGLSLPTNQKLLQGLLTDTGSDQTDQETVKYIKQKLDEKDLSAERSLNLLHCLNELNNQSLMEEIQRYKKMGLVSRLSSPAQWSALSFLLLSSDSDLEEFDLRKFQSSETALLGLLPVVKASTKALLIGCGLSPHCCGPLASVLSSSGLTHLDLSNNDLQDSGVEFLCNGLKSAPCRLETLRLSGCLVSERGGAALASALSSAHSCVTELDLSYNHPGPSAELLTALRDDPTAPGLSQVCSWFSGSLVHGWLDPAGEKWMVPGLRKYSCDFSLDPNTAHRKLMLSHDKQTVVLMEEEQLYQHHKHRFRDCVQVLSCTRLSGRCYWEVDWKGWVNIALRTKKSHHTGKGHEIHLPQLPCPVSQSLIVTALNISDQCE</sequence>
<dbReference type="Pfam" id="PF14484">
    <property type="entry name" value="FISNA"/>
    <property type="match status" value="1"/>
</dbReference>
<dbReference type="Gene3D" id="3.40.50.300">
    <property type="entry name" value="P-loop containing nucleotide triphosphate hydrolases"/>
    <property type="match status" value="1"/>
</dbReference>
<dbReference type="InterPro" id="IPR032675">
    <property type="entry name" value="LRR_dom_sf"/>
</dbReference>
<dbReference type="Pfam" id="PF13765">
    <property type="entry name" value="PRY"/>
    <property type="match status" value="1"/>
</dbReference>
<dbReference type="InterPro" id="IPR001611">
    <property type="entry name" value="Leu-rich_rpt"/>
</dbReference>
<reference evidence="10" key="1">
    <citation type="submission" date="2024-04" db="EMBL/GenBank/DDBJ databases">
        <title>Salinicola lusitanus LLJ914,a marine bacterium isolated from the Okinawa Trough.</title>
        <authorList>
            <person name="Li J."/>
        </authorList>
    </citation>
    <scope>NUCLEOTIDE SEQUENCE [LARGE SCALE GENOMIC DNA]</scope>
</reference>
<dbReference type="SMART" id="SM00589">
    <property type="entry name" value="PRY"/>
    <property type="match status" value="1"/>
</dbReference>
<feature type="compositionally biased region" description="Basic and acidic residues" evidence="7">
    <location>
        <begin position="100"/>
        <end position="109"/>
    </location>
</feature>
<evidence type="ECO:0000256" key="6">
    <source>
        <dbReference type="ARBA" id="ARBA00022840"/>
    </source>
</evidence>
<name>A0AAW0Q9A0_9GOBI</name>
<dbReference type="SMART" id="SM00368">
    <property type="entry name" value="LRR_RI"/>
    <property type="match status" value="3"/>
</dbReference>
<dbReference type="Proteomes" id="UP001460270">
    <property type="component" value="Unassembled WGS sequence"/>
</dbReference>
<dbReference type="InterPro" id="IPR043136">
    <property type="entry name" value="B30.2/SPRY_sf"/>
</dbReference>
<evidence type="ECO:0000256" key="2">
    <source>
        <dbReference type="ARBA" id="ARBA00022490"/>
    </source>
</evidence>
<evidence type="ECO:0000256" key="1">
    <source>
        <dbReference type="ARBA" id="ARBA00004496"/>
    </source>
</evidence>
<feature type="domain" description="NACHT" evidence="8">
    <location>
        <begin position="273"/>
        <end position="405"/>
    </location>
</feature>
<dbReference type="SUPFAM" id="SSF52047">
    <property type="entry name" value="RNI-like"/>
    <property type="match status" value="1"/>
</dbReference>
<dbReference type="InterPro" id="IPR051261">
    <property type="entry name" value="NLR"/>
</dbReference>
<dbReference type="InterPro" id="IPR041267">
    <property type="entry name" value="NLRP_HD2"/>
</dbReference>
<dbReference type="Pfam" id="PF17779">
    <property type="entry name" value="WHD_NOD2"/>
    <property type="match status" value="1"/>
</dbReference>
<dbReference type="SUPFAM" id="SSF49899">
    <property type="entry name" value="Concanavalin A-like lectins/glucanases"/>
    <property type="match status" value="1"/>
</dbReference>
<evidence type="ECO:0000313" key="9">
    <source>
        <dbReference type="EMBL" id="KAK7944645.1"/>
    </source>
</evidence>
<dbReference type="InterPro" id="IPR007111">
    <property type="entry name" value="NACHT_NTPase"/>
</dbReference>
<dbReference type="PROSITE" id="PS50837">
    <property type="entry name" value="NACHT"/>
    <property type="match status" value="1"/>
</dbReference>
<dbReference type="Pfam" id="PF17776">
    <property type="entry name" value="NLRC4_HD2"/>
    <property type="match status" value="1"/>
</dbReference>
<feature type="compositionally biased region" description="Basic and acidic residues" evidence="7">
    <location>
        <begin position="26"/>
        <end position="43"/>
    </location>
</feature>
<dbReference type="InterPro" id="IPR006574">
    <property type="entry name" value="PRY"/>
</dbReference>
<dbReference type="InterPro" id="IPR029495">
    <property type="entry name" value="NACHT-assoc"/>
</dbReference>
<dbReference type="Pfam" id="PF05729">
    <property type="entry name" value="NACHT"/>
    <property type="match status" value="1"/>
</dbReference>
<dbReference type="Gene3D" id="2.60.120.920">
    <property type="match status" value="1"/>
</dbReference>
<dbReference type="InterPro" id="IPR041075">
    <property type="entry name" value="NOD1/2_WH"/>
</dbReference>
<dbReference type="InterPro" id="IPR013320">
    <property type="entry name" value="ConA-like_dom_sf"/>
</dbReference>
<evidence type="ECO:0000256" key="4">
    <source>
        <dbReference type="ARBA" id="ARBA00022737"/>
    </source>
</evidence>
<dbReference type="Pfam" id="PF13516">
    <property type="entry name" value="LRR_6"/>
    <property type="match status" value="1"/>
</dbReference>
<proteinExistence type="predicted"/>
<evidence type="ECO:0000256" key="5">
    <source>
        <dbReference type="ARBA" id="ARBA00022741"/>
    </source>
</evidence>
<dbReference type="Gene3D" id="3.80.10.10">
    <property type="entry name" value="Ribonuclease Inhibitor"/>
    <property type="match status" value="1"/>
</dbReference>
<protein>
    <recommendedName>
        <fullName evidence="8">NACHT domain-containing protein</fullName>
    </recommendedName>
</protein>
<dbReference type="GO" id="GO:0005524">
    <property type="term" value="F:ATP binding"/>
    <property type="evidence" value="ECO:0007669"/>
    <property type="project" value="UniProtKB-KW"/>
</dbReference>
<dbReference type="AlphaFoldDB" id="A0AAW0Q9A0"/>
<keyword evidence="10" id="KW-1185">Reference proteome</keyword>
<feature type="compositionally biased region" description="Pro residues" evidence="7">
    <location>
        <begin position="64"/>
        <end position="78"/>
    </location>
</feature>
<organism evidence="9 10">
    <name type="scientific">Mugilogobius chulae</name>
    <name type="common">yellowstripe goby</name>
    <dbReference type="NCBI Taxonomy" id="88201"/>
    <lineage>
        <taxon>Eukaryota</taxon>
        <taxon>Metazoa</taxon>
        <taxon>Chordata</taxon>
        <taxon>Craniata</taxon>
        <taxon>Vertebrata</taxon>
        <taxon>Euteleostomi</taxon>
        <taxon>Actinopterygii</taxon>
        <taxon>Neopterygii</taxon>
        <taxon>Teleostei</taxon>
        <taxon>Neoteleostei</taxon>
        <taxon>Acanthomorphata</taxon>
        <taxon>Gobiaria</taxon>
        <taxon>Gobiiformes</taxon>
        <taxon>Gobioidei</taxon>
        <taxon>Gobiidae</taxon>
        <taxon>Gobionellinae</taxon>
        <taxon>Mugilogobius</taxon>
    </lineage>
</organism>
<dbReference type="PROSITE" id="PS51450">
    <property type="entry name" value="LRR"/>
    <property type="match status" value="1"/>
</dbReference>
<keyword evidence="2" id="KW-0963">Cytoplasm</keyword>
<comment type="subcellular location">
    <subcellularLocation>
        <location evidence="1">Cytoplasm</location>
    </subcellularLocation>
</comment>
<dbReference type="FunFam" id="3.40.50.300:FF:001524">
    <property type="entry name" value="Si:dkey-126g1.7"/>
    <property type="match status" value="1"/>
</dbReference>
<keyword evidence="3" id="KW-0433">Leucine-rich repeat</keyword>
<feature type="region of interest" description="Disordered" evidence="7">
    <location>
        <begin position="1"/>
        <end position="109"/>
    </location>
</feature>